<protein>
    <submittedName>
        <fullName evidence="3">Uncharacterized protein</fullName>
    </submittedName>
</protein>
<dbReference type="EMBL" id="BMAW01127592">
    <property type="protein sequence ID" value="GFU21825.1"/>
    <property type="molecule type" value="Genomic_DNA"/>
</dbReference>
<dbReference type="Proteomes" id="UP000887013">
    <property type="component" value="Unassembled WGS sequence"/>
</dbReference>
<feature type="transmembrane region" description="Helical" evidence="2">
    <location>
        <begin position="47"/>
        <end position="65"/>
    </location>
</feature>
<name>A0A8X6QH67_NEPPI</name>
<evidence type="ECO:0000313" key="3">
    <source>
        <dbReference type="EMBL" id="GFU21825.1"/>
    </source>
</evidence>
<accession>A0A8X6QH67</accession>
<dbReference type="AlphaFoldDB" id="A0A8X6QH67"/>
<evidence type="ECO:0000313" key="4">
    <source>
        <dbReference type="Proteomes" id="UP000887013"/>
    </source>
</evidence>
<comment type="caution">
    <text evidence="3">The sequence shown here is derived from an EMBL/GenBank/DDBJ whole genome shotgun (WGS) entry which is preliminary data.</text>
</comment>
<sequence>MPSPDGQSDIITLRGEQEEFYEVSKRLKGRIDNERKKVADEEVKNSAMFRIFCCFVSLYICTVVWRTSRIQDSRVLRCSIDVPGPLAPPADACGSKQASSYGRRRQENDPSSEEILSLVLGRIVVTLMANF</sequence>
<gene>
    <name evidence="3" type="ORF">NPIL_627651</name>
</gene>
<keyword evidence="4" id="KW-1185">Reference proteome</keyword>
<reference evidence="3" key="1">
    <citation type="submission" date="2020-08" db="EMBL/GenBank/DDBJ databases">
        <title>Multicomponent nature underlies the extraordinary mechanical properties of spider dragline silk.</title>
        <authorList>
            <person name="Kono N."/>
            <person name="Nakamura H."/>
            <person name="Mori M."/>
            <person name="Yoshida Y."/>
            <person name="Ohtoshi R."/>
            <person name="Malay A.D."/>
            <person name="Moran D.A.P."/>
            <person name="Tomita M."/>
            <person name="Numata K."/>
            <person name="Arakawa K."/>
        </authorList>
    </citation>
    <scope>NUCLEOTIDE SEQUENCE</scope>
</reference>
<proteinExistence type="predicted"/>
<evidence type="ECO:0000256" key="1">
    <source>
        <dbReference type="SAM" id="MobiDB-lite"/>
    </source>
</evidence>
<keyword evidence="2" id="KW-0472">Membrane</keyword>
<keyword evidence="2" id="KW-0812">Transmembrane</keyword>
<feature type="region of interest" description="Disordered" evidence="1">
    <location>
        <begin position="89"/>
        <end position="110"/>
    </location>
</feature>
<organism evidence="3 4">
    <name type="scientific">Nephila pilipes</name>
    <name type="common">Giant wood spider</name>
    <name type="synonym">Nephila maculata</name>
    <dbReference type="NCBI Taxonomy" id="299642"/>
    <lineage>
        <taxon>Eukaryota</taxon>
        <taxon>Metazoa</taxon>
        <taxon>Ecdysozoa</taxon>
        <taxon>Arthropoda</taxon>
        <taxon>Chelicerata</taxon>
        <taxon>Arachnida</taxon>
        <taxon>Araneae</taxon>
        <taxon>Araneomorphae</taxon>
        <taxon>Entelegynae</taxon>
        <taxon>Araneoidea</taxon>
        <taxon>Nephilidae</taxon>
        <taxon>Nephila</taxon>
    </lineage>
</organism>
<evidence type="ECO:0000256" key="2">
    <source>
        <dbReference type="SAM" id="Phobius"/>
    </source>
</evidence>
<keyword evidence="2" id="KW-1133">Transmembrane helix</keyword>